<sequence length="185" mass="19835">MVSRSAAGGNRLCCPRGRDLPACLSAEQELRHIHLETLRGQKHRVTPIPPHAYPHPSLCKITQARGSSLKSSSPTPGPIARGDPGYHSNSTNPSLPHREAGSVRGLAESHSKGGHDGVTYLSPGTRATRLPALLSGHAHTRPTAPPDWLASVALAEHRLADQAPPGTWHRCRQHRGLSCRKQQGS</sequence>
<protein>
    <submittedName>
        <fullName evidence="2">Atrial natriuretic peptide-converting enzyme-like protein</fullName>
    </submittedName>
</protein>
<proteinExistence type="predicted"/>
<accession>A0AAD3NDW9</accession>
<dbReference type="EMBL" id="BRZM01000549">
    <property type="protein sequence ID" value="GLD71263.1"/>
    <property type="molecule type" value="Genomic_DNA"/>
</dbReference>
<gene>
    <name evidence="2" type="ORF">AKAME5_002258400</name>
</gene>
<name>A0AAD3NDW9_LATJO</name>
<keyword evidence="3" id="KW-1185">Reference proteome</keyword>
<dbReference type="AlphaFoldDB" id="A0AAD3NDW9"/>
<feature type="region of interest" description="Disordered" evidence="1">
    <location>
        <begin position="64"/>
        <end position="123"/>
    </location>
</feature>
<feature type="compositionally biased region" description="Basic and acidic residues" evidence="1">
    <location>
        <begin position="96"/>
        <end position="115"/>
    </location>
</feature>
<evidence type="ECO:0000313" key="3">
    <source>
        <dbReference type="Proteomes" id="UP001279410"/>
    </source>
</evidence>
<organism evidence="2 3">
    <name type="scientific">Lates japonicus</name>
    <name type="common">Japanese lates</name>
    <dbReference type="NCBI Taxonomy" id="270547"/>
    <lineage>
        <taxon>Eukaryota</taxon>
        <taxon>Metazoa</taxon>
        <taxon>Chordata</taxon>
        <taxon>Craniata</taxon>
        <taxon>Vertebrata</taxon>
        <taxon>Euteleostomi</taxon>
        <taxon>Actinopterygii</taxon>
        <taxon>Neopterygii</taxon>
        <taxon>Teleostei</taxon>
        <taxon>Neoteleostei</taxon>
        <taxon>Acanthomorphata</taxon>
        <taxon>Carangaria</taxon>
        <taxon>Carangaria incertae sedis</taxon>
        <taxon>Centropomidae</taxon>
        <taxon>Lates</taxon>
    </lineage>
</organism>
<reference evidence="2" key="1">
    <citation type="submission" date="2022-08" db="EMBL/GenBank/DDBJ databases">
        <title>Genome sequencing of akame (Lates japonicus).</title>
        <authorList>
            <person name="Hashiguchi Y."/>
            <person name="Takahashi H."/>
        </authorList>
    </citation>
    <scope>NUCLEOTIDE SEQUENCE</scope>
    <source>
        <strain evidence="2">Kochi</strain>
    </source>
</reference>
<dbReference type="Proteomes" id="UP001279410">
    <property type="component" value="Unassembled WGS sequence"/>
</dbReference>
<feature type="compositionally biased region" description="Polar residues" evidence="1">
    <location>
        <begin position="64"/>
        <end position="74"/>
    </location>
</feature>
<evidence type="ECO:0000256" key="1">
    <source>
        <dbReference type="SAM" id="MobiDB-lite"/>
    </source>
</evidence>
<comment type="caution">
    <text evidence="2">The sequence shown here is derived from an EMBL/GenBank/DDBJ whole genome shotgun (WGS) entry which is preliminary data.</text>
</comment>
<evidence type="ECO:0000313" key="2">
    <source>
        <dbReference type="EMBL" id="GLD71263.1"/>
    </source>
</evidence>